<dbReference type="AlphaFoldDB" id="A0A0A1U0M9"/>
<gene>
    <name evidence="1" type="ORF">EIN_097220</name>
</gene>
<keyword evidence="2" id="KW-1185">Reference proteome</keyword>
<evidence type="ECO:0000313" key="1">
    <source>
        <dbReference type="EMBL" id="ELP87455.1"/>
    </source>
</evidence>
<dbReference type="EMBL" id="KB206860">
    <property type="protein sequence ID" value="ELP87455.1"/>
    <property type="molecule type" value="Genomic_DNA"/>
</dbReference>
<dbReference type="VEuPathDB" id="AmoebaDB:EIN_097220"/>
<dbReference type="Proteomes" id="UP000014680">
    <property type="component" value="Unassembled WGS sequence"/>
</dbReference>
<organism evidence="1 2">
    <name type="scientific">Entamoeba invadens IP1</name>
    <dbReference type="NCBI Taxonomy" id="370355"/>
    <lineage>
        <taxon>Eukaryota</taxon>
        <taxon>Amoebozoa</taxon>
        <taxon>Evosea</taxon>
        <taxon>Archamoebae</taxon>
        <taxon>Mastigamoebida</taxon>
        <taxon>Entamoebidae</taxon>
        <taxon>Entamoeba</taxon>
    </lineage>
</organism>
<name>A0A0A1U0M9_ENTIV</name>
<sequence length="171" mass="20130">MTQMTFTGPTTALTPVPYMCSYTFEIPSSEESFSDILDILMDIIKQFSKYIRGFTDITTKSYEFIMNFFKNTWVGKKIFSLLRQMVGFYDIFVDIENLKKDEQLNEDIEELKLRTLFLKIKIIQWKKTIWDKGVVSLFAELNYKNLENRAKKTVLEASQKIAGFVNSFFKK</sequence>
<proteinExistence type="predicted"/>
<dbReference type="GeneID" id="14886203"/>
<protein>
    <submittedName>
        <fullName evidence="1">Uncharacterized protein</fullName>
    </submittedName>
</protein>
<dbReference type="KEGG" id="eiv:EIN_097220"/>
<accession>A0A0A1U0M9</accession>
<reference evidence="1 2" key="1">
    <citation type="submission" date="2012-10" db="EMBL/GenBank/DDBJ databases">
        <authorList>
            <person name="Zafar N."/>
            <person name="Inman J."/>
            <person name="Hall N."/>
            <person name="Lorenzi H."/>
            <person name="Caler E."/>
        </authorList>
    </citation>
    <scope>NUCLEOTIDE SEQUENCE [LARGE SCALE GENOMIC DNA]</scope>
    <source>
        <strain evidence="1 2">IP1</strain>
    </source>
</reference>
<evidence type="ECO:0000313" key="2">
    <source>
        <dbReference type="Proteomes" id="UP000014680"/>
    </source>
</evidence>
<dbReference type="RefSeq" id="XP_004254226.1">
    <property type="nucleotide sequence ID" value="XM_004254178.1"/>
</dbReference>